<evidence type="ECO:0000313" key="5">
    <source>
        <dbReference type="Proteomes" id="UP000770015"/>
    </source>
</evidence>
<feature type="compositionally biased region" description="Gly residues" evidence="1">
    <location>
        <begin position="48"/>
        <end position="62"/>
    </location>
</feature>
<accession>A0A9P8V5E1</accession>
<evidence type="ECO:0000313" key="4">
    <source>
        <dbReference type="EMBL" id="KAH6673949.1"/>
    </source>
</evidence>
<keyword evidence="2" id="KW-0472">Membrane</keyword>
<protein>
    <submittedName>
        <fullName evidence="4">Uncharacterized protein</fullName>
    </submittedName>
</protein>
<feature type="transmembrane region" description="Helical" evidence="2">
    <location>
        <begin position="167"/>
        <end position="187"/>
    </location>
</feature>
<comment type="caution">
    <text evidence="4">The sequence shown here is derived from an EMBL/GenBank/DDBJ whole genome shotgun (WGS) entry which is preliminary data.</text>
</comment>
<keyword evidence="2" id="KW-0812">Transmembrane</keyword>
<organism evidence="4 5">
    <name type="scientific">Plectosphaerella plurivora</name>
    <dbReference type="NCBI Taxonomy" id="936078"/>
    <lineage>
        <taxon>Eukaryota</taxon>
        <taxon>Fungi</taxon>
        <taxon>Dikarya</taxon>
        <taxon>Ascomycota</taxon>
        <taxon>Pezizomycotina</taxon>
        <taxon>Sordariomycetes</taxon>
        <taxon>Hypocreomycetidae</taxon>
        <taxon>Glomerellales</taxon>
        <taxon>Plectosphaerellaceae</taxon>
        <taxon>Plectosphaerella</taxon>
    </lineage>
</organism>
<feature type="chain" id="PRO_5040141484" evidence="3">
    <location>
        <begin position="24"/>
        <end position="190"/>
    </location>
</feature>
<feature type="region of interest" description="Disordered" evidence="1">
    <location>
        <begin position="42"/>
        <end position="64"/>
    </location>
</feature>
<dbReference type="AlphaFoldDB" id="A0A9P8V5E1"/>
<dbReference type="EMBL" id="JAGSXJ010000026">
    <property type="protein sequence ID" value="KAH6673949.1"/>
    <property type="molecule type" value="Genomic_DNA"/>
</dbReference>
<proteinExistence type="predicted"/>
<evidence type="ECO:0000256" key="1">
    <source>
        <dbReference type="SAM" id="MobiDB-lite"/>
    </source>
</evidence>
<keyword evidence="5" id="KW-1185">Reference proteome</keyword>
<keyword evidence="3" id="KW-0732">Signal</keyword>
<evidence type="ECO:0000256" key="2">
    <source>
        <dbReference type="SAM" id="Phobius"/>
    </source>
</evidence>
<keyword evidence="2" id="KW-1133">Transmembrane helix</keyword>
<gene>
    <name evidence="4" type="ORF">F5X68DRAFT_193995</name>
</gene>
<name>A0A9P8V5E1_9PEZI</name>
<sequence>MHAMRLFLARLLLALFAAGAVSASRASSGFIVVPRQVAPVTPPNPNTGAGGTGAGAGAGTGTGANLPTGSTAPQCLEYSRIANFSSIGSNTTLRSAFIQASPVGTKSNLNMLAAAVAALPPLTLNAALNQACGNLTTLAAVEVDRNFSQGNIAGFRTSLTPDAVENGWPVIFSTCFCLVVMCVPWMFMLG</sequence>
<evidence type="ECO:0000256" key="3">
    <source>
        <dbReference type="SAM" id="SignalP"/>
    </source>
</evidence>
<dbReference type="Proteomes" id="UP000770015">
    <property type="component" value="Unassembled WGS sequence"/>
</dbReference>
<feature type="signal peptide" evidence="3">
    <location>
        <begin position="1"/>
        <end position="23"/>
    </location>
</feature>
<dbReference type="OrthoDB" id="3438213at2759"/>
<reference evidence="4" key="1">
    <citation type="journal article" date="2021" name="Nat. Commun.">
        <title>Genetic determinants of endophytism in the Arabidopsis root mycobiome.</title>
        <authorList>
            <person name="Mesny F."/>
            <person name="Miyauchi S."/>
            <person name="Thiergart T."/>
            <person name="Pickel B."/>
            <person name="Atanasova L."/>
            <person name="Karlsson M."/>
            <person name="Huettel B."/>
            <person name="Barry K.W."/>
            <person name="Haridas S."/>
            <person name="Chen C."/>
            <person name="Bauer D."/>
            <person name="Andreopoulos W."/>
            <person name="Pangilinan J."/>
            <person name="LaButti K."/>
            <person name="Riley R."/>
            <person name="Lipzen A."/>
            <person name="Clum A."/>
            <person name="Drula E."/>
            <person name="Henrissat B."/>
            <person name="Kohler A."/>
            <person name="Grigoriev I.V."/>
            <person name="Martin F.M."/>
            <person name="Hacquard S."/>
        </authorList>
    </citation>
    <scope>NUCLEOTIDE SEQUENCE</scope>
    <source>
        <strain evidence="4">MPI-SDFR-AT-0117</strain>
    </source>
</reference>